<dbReference type="EMBL" id="JBAHYK010003566">
    <property type="protein sequence ID" value="KAL0563403.1"/>
    <property type="molecule type" value="Genomic_DNA"/>
</dbReference>
<accession>A0ABR3EKM4</accession>
<feature type="DNA-binding region" description="TEA" evidence="2">
    <location>
        <begin position="20"/>
        <end position="92"/>
    </location>
</feature>
<evidence type="ECO:0000256" key="3">
    <source>
        <dbReference type="SAM" id="MobiDB-lite"/>
    </source>
</evidence>
<evidence type="ECO:0000256" key="1">
    <source>
        <dbReference type="ARBA" id="ARBA00008421"/>
    </source>
</evidence>
<gene>
    <name evidence="5" type="ORF">V5O48_018664</name>
</gene>
<proteinExistence type="inferred from homology"/>
<protein>
    <recommendedName>
        <fullName evidence="4">TEA domain-containing protein</fullName>
    </recommendedName>
</protein>
<evidence type="ECO:0000256" key="2">
    <source>
        <dbReference type="PROSITE-ProRule" id="PRU00505"/>
    </source>
</evidence>
<reference evidence="5 6" key="1">
    <citation type="submission" date="2024-02" db="EMBL/GenBank/DDBJ databases">
        <title>A draft genome for the cacao thread blight pathogen Marasmius crinis-equi.</title>
        <authorList>
            <person name="Cohen S.P."/>
            <person name="Baruah I.K."/>
            <person name="Amoako-Attah I."/>
            <person name="Bukari Y."/>
            <person name="Meinhardt L.W."/>
            <person name="Bailey B.A."/>
        </authorList>
    </citation>
    <scope>NUCLEOTIDE SEQUENCE [LARGE SCALE GENOMIC DNA]</scope>
    <source>
        <strain evidence="5 6">GH-76</strain>
    </source>
</reference>
<feature type="region of interest" description="Disordered" evidence="3">
    <location>
        <begin position="1"/>
        <end position="22"/>
    </location>
</feature>
<dbReference type="Gene3D" id="6.10.20.40">
    <property type="entry name" value="TEA/ATTS domain"/>
    <property type="match status" value="1"/>
</dbReference>
<dbReference type="SMART" id="SM00426">
    <property type="entry name" value="TEA"/>
    <property type="match status" value="1"/>
</dbReference>
<feature type="compositionally biased region" description="Polar residues" evidence="3">
    <location>
        <begin position="1"/>
        <end position="10"/>
    </location>
</feature>
<feature type="region of interest" description="Disordered" evidence="3">
    <location>
        <begin position="101"/>
        <end position="143"/>
    </location>
</feature>
<dbReference type="Pfam" id="PF01285">
    <property type="entry name" value="TEA"/>
    <property type="match status" value="1"/>
</dbReference>
<dbReference type="PROSITE" id="PS51088">
    <property type="entry name" value="TEA_2"/>
    <property type="match status" value="1"/>
</dbReference>
<organism evidence="5 6">
    <name type="scientific">Marasmius crinis-equi</name>
    <dbReference type="NCBI Taxonomy" id="585013"/>
    <lineage>
        <taxon>Eukaryota</taxon>
        <taxon>Fungi</taxon>
        <taxon>Dikarya</taxon>
        <taxon>Basidiomycota</taxon>
        <taxon>Agaricomycotina</taxon>
        <taxon>Agaricomycetes</taxon>
        <taxon>Agaricomycetidae</taxon>
        <taxon>Agaricales</taxon>
        <taxon>Marasmiineae</taxon>
        <taxon>Marasmiaceae</taxon>
        <taxon>Marasmius</taxon>
    </lineage>
</organism>
<evidence type="ECO:0000313" key="5">
    <source>
        <dbReference type="EMBL" id="KAL0563403.1"/>
    </source>
</evidence>
<sequence length="415" mass="45853">MSPPKSTLTPQRKHRKLLKDGSGSEVWPESVEAVFVDGLKSYWDSPWATYSGGRSRWRNQFLVEYLQGQGITRSKKQVASHLQVLRNMWKGEPEYQLVAGADEHVSSESSSSTPNSLLSTSLPSSPASNSPTTELPTPTTNPRATSLTISAQHMTPFHVKIDGLLPPPPGTDVPVPAAVIKLRLTIPPSTSPALPALHGFGGAVSFSSTASTITRCLTKLYIDGAKQNQRADPLIKSENDEMLLPDSDLGSCRWLDEGTRIGITQEISLDGHPVLYLIYEFDRKTDFPSAQIVKYQRYPAVCDRTRSRSPQTQTQTQPQQPQYYALYTTTPNYTWNSSPTGVEAPLFQLGTGSGTEYNSSSFYNNNTYDVSVSASASTYQMPQQHLHQHHQQQLHQMSMSPPAIHVPPLSVYNYS</sequence>
<comment type="similarity">
    <text evidence="1">Belongs to the TEC1 family.</text>
</comment>
<evidence type="ECO:0000259" key="4">
    <source>
        <dbReference type="PROSITE" id="PS51088"/>
    </source>
</evidence>
<feature type="compositionally biased region" description="Low complexity" evidence="3">
    <location>
        <begin position="107"/>
        <end position="142"/>
    </location>
</feature>
<dbReference type="Proteomes" id="UP001465976">
    <property type="component" value="Unassembled WGS sequence"/>
</dbReference>
<name>A0ABR3EKM4_9AGAR</name>
<dbReference type="InterPro" id="IPR000818">
    <property type="entry name" value="TEA/ATTS_dom"/>
</dbReference>
<dbReference type="InterPro" id="IPR038096">
    <property type="entry name" value="TEA/ATTS_sf"/>
</dbReference>
<comment type="caution">
    <text evidence="5">The sequence shown here is derived from an EMBL/GenBank/DDBJ whole genome shotgun (WGS) entry which is preliminary data.</text>
</comment>
<evidence type="ECO:0000313" key="6">
    <source>
        <dbReference type="Proteomes" id="UP001465976"/>
    </source>
</evidence>
<feature type="domain" description="TEA" evidence="4">
    <location>
        <begin position="20"/>
        <end position="92"/>
    </location>
</feature>
<keyword evidence="6" id="KW-1185">Reference proteome</keyword>